<protein>
    <submittedName>
        <fullName evidence="1">Uncharacterized protein</fullName>
    </submittedName>
</protein>
<evidence type="ECO:0000313" key="2">
    <source>
        <dbReference type="Proteomes" id="UP001201812"/>
    </source>
</evidence>
<organism evidence="1 2">
    <name type="scientific">Ditylenchus destructor</name>
    <dbReference type="NCBI Taxonomy" id="166010"/>
    <lineage>
        <taxon>Eukaryota</taxon>
        <taxon>Metazoa</taxon>
        <taxon>Ecdysozoa</taxon>
        <taxon>Nematoda</taxon>
        <taxon>Chromadorea</taxon>
        <taxon>Rhabditida</taxon>
        <taxon>Tylenchina</taxon>
        <taxon>Tylenchomorpha</taxon>
        <taxon>Sphaerularioidea</taxon>
        <taxon>Anguinidae</taxon>
        <taxon>Anguininae</taxon>
        <taxon>Ditylenchus</taxon>
    </lineage>
</organism>
<dbReference type="AlphaFoldDB" id="A0AAD4QU58"/>
<proteinExistence type="predicted"/>
<keyword evidence="2" id="KW-1185">Reference proteome</keyword>
<gene>
    <name evidence="1" type="ORF">DdX_19513</name>
</gene>
<comment type="caution">
    <text evidence="1">The sequence shown here is derived from an EMBL/GenBank/DDBJ whole genome shotgun (WGS) entry which is preliminary data.</text>
</comment>
<dbReference type="Proteomes" id="UP001201812">
    <property type="component" value="Unassembled WGS sequence"/>
</dbReference>
<evidence type="ECO:0000313" key="1">
    <source>
        <dbReference type="EMBL" id="KAI1695575.1"/>
    </source>
</evidence>
<name>A0AAD4QU58_9BILA</name>
<reference evidence="1" key="1">
    <citation type="submission" date="2022-01" db="EMBL/GenBank/DDBJ databases">
        <title>Genome Sequence Resource for Two Populations of Ditylenchus destructor, the Migratory Endoparasitic Phytonematode.</title>
        <authorList>
            <person name="Zhang H."/>
            <person name="Lin R."/>
            <person name="Xie B."/>
        </authorList>
    </citation>
    <scope>NUCLEOTIDE SEQUENCE</scope>
    <source>
        <strain evidence="1">BazhouSP</strain>
    </source>
</reference>
<accession>A0AAD4QU58</accession>
<dbReference type="EMBL" id="JAKKPZ010000391">
    <property type="protein sequence ID" value="KAI1695575.1"/>
    <property type="molecule type" value="Genomic_DNA"/>
</dbReference>
<sequence>MAGSRSFGINEVRLCLNLDVLEKAGVKNAWIGLDMNREVTGDHEWYGRWMNKVSEGFTDESYLSQEEQHGRYPWAPDEPQASGLGSCTILGFCGNVYLSKIDGQWLWKVGQSVDEKLEAVVCSRPFTIKPVGPKNLR</sequence>